<evidence type="ECO:0000313" key="2">
    <source>
        <dbReference type="EMBL" id="SFC04713.1"/>
    </source>
</evidence>
<evidence type="ECO:0008006" key="4">
    <source>
        <dbReference type="Google" id="ProtNLM"/>
    </source>
</evidence>
<dbReference type="RefSeq" id="WP_091960908.1">
    <property type="nucleotide sequence ID" value="NZ_FOLH01000002.1"/>
</dbReference>
<sequence length="154" mass="17521">MSIKARVGRTKSLNALINKDTSVLRHIFDQAAKLKQIETLVLQKLPEASRTDYRVGNYSHGRLVLLTSSAVNLTKFRYLKPQLFTDLKAVLPDLQQLDLKIRPETPVKEPQKKGKPISNKARKQLSDLADEIDNPRLKESLQRLGRQQATKNQP</sequence>
<protein>
    <recommendedName>
        <fullName evidence="4">DUF721 domain-containing protein</fullName>
    </recommendedName>
</protein>
<dbReference type="OrthoDB" id="6118961at2"/>
<accession>A0A1I1G5Z1</accession>
<organism evidence="2 3">
    <name type="scientific">Marinospirillum celere</name>
    <dbReference type="NCBI Taxonomy" id="1122252"/>
    <lineage>
        <taxon>Bacteria</taxon>
        <taxon>Pseudomonadati</taxon>
        <taxon>Pseudomonadota</taxon>
        <taxon>Gammaproteobacteria</taxon>
        <taxon>Oceanospirillales</taxon>
        <taxon>Oceanospirillaceae</taxon>
        <taxon>Marinospirillum</taxon>
    </lineage>
</organism>
<gene>
    <name evidence="2" type="ORF">SAMN05660443_1307</name>
</gene>
<evidence type="ECO:0000256" key="1">
    <source>
        <dbReference type="SAM" id="MobiDB-lite"/>
    </source>
</evidence>
<reference evidence="2 3" key="1">
    <citation type="submission" date="2016-10" db="EMBL/GenBank/DDBJ databases">
        <authorList>
            <person name="de Groot N.N."/>
        </authorList>
    </citation>
    <scope>NUCLEOTIDE SEQUENCE [LARGE SCALE GENOMIC DNA]</scope>
    <source>
        <strain evidence="2 3">DSM 18438</strain>
    </source>
</reference>
<dbReference type="Proteomes" id="UP000199058">
    <property type="component" value="Unassembled WGS sequence"/>
</dbReference>
<evidence type="ECO:0000313" key="3">
    <source>
        <dbReference type="Proteomes" id="UP000199058"/>
    </source>
</evidence>
<dbReference type="STRING" id="1122252.SAMN05660443_1307"/>
<feature type="compositionally biased region" description="Polar residues" evidence="1">
    <location>
        <begin position="145"/>
        <end position="154"/>
    </location>
</feature>
<name>A0A1I1G5Z1_9GAMM</name>
<proteinExistence type="predicted"/>
<dbReference type="EMBL" id="FOLH01000002">
    <property type="protein sequence ID" value="SFC04713.1"/>
    <property type="molecule type" value="Genomic_DNA"/>
</dbReference>
<feature type="compositionally biased region" description="Basic and acidic residues" evidence="1">
    <location>
        <begin position="100"/>
        <end position="112"/>
    </location>
</feature>
<keyword evidence="3" id="KW-1185">Reference proteome</keyword>
<feature type="region of interest" description="Disordered" evidence="1">
    <location>
        <begin position="100"/>
        <end position="154"/>
    </location>
</feature>
<dbReference type="AlphaFoldDB" id="A0A1I1G5Z1"/>